<keyword evidence="6 7" id="KW-0472">Membrane</keyword>
<name>A0ABS9EMP9_9BACT</name>
<keyword evidence="2" id="KW-0813">Transport</keyword>
<sequence>MHISEGVLSVPILVAGAALTVGFTAQGLRSMKAEDVPATGIVSAGLFVASLIHVSLGPSSVHLLLNGISGAILGWAIFPACVVALFLQALLFQFGGLAVLGVNVMDMAFPGLIFGALFRMLFVSRGKWALLLGGFLCSAGGVILTALMTAGVLALNGEGFMAAAKLIVWAHIPVALIEGFVGAMAVLFLAKVRPGMIGRKQGELL</sequence>
<feature type="transmembrane region" description="Helical" evidence="7">
    <location>
        <begin position="97"/>
        <end position="118"/>
    </location>
</feature>
<gene>
    <name evidence="8" type="primary">cbiM</name>
    <name evidence="8" type="ORF">L2W38_06495</name>
</gene>
<evidence type="ECO:0000256" key="1">
    <source>
        <dbReference type="ARBA" id="ARBA00004651"/>
    </source>
</evidence>
<comment type="subcellular location">
    <subcellularLocation>
        <location evidence="1">Cell membrane</location>
        <topology evidence="1">Multi-pass membrane protein</topology>
    </subcellularLocation>
</comment>
<dbReference type="EMBL" id="JAKGUD010000005">
    <property type="protein sequence ID" value="MCF4142459.1"/>
    <property type="molecule type" value="Genomic_DNA"/>
</dbReference>
<evidence type="ECO:0000256" key="3">
    <source>
        <dbReference type="ARBA" id="ARBA00022475"/>
    </source>
</evidence>
<dbReference type="NCBIfam" id="NF004905">
    <property type="entry name" value="PRK06265.1-5"/>
    <property type="match status" value="1"/>
</dbReference>
<dbReference type="PANTHER" id="PTHR34229">
    <property type="entry name" value="METAL TRANSPORT PROTEIN HI_1621-RELATED"/>
    <property type="match status" value="1"/>
</dbReference>
<feature type="transmembrane region" description="Helical" evidence="7">
    <location>
        <begin position="7"/>
        <end position="25"/>
    </location>
</feature>
<protein>
    <submittedName>
        <fullName evidence="8">Cobalt transporter CbiM</fullName>
    </submittedName>
</protein>
<feature type="transmembrane region" description="Helical" evidence="7">
    <location>
        <begin position="130"/>
        <end position="154"/>
    </location>
</feature>
<evidence type="ECO:0000256" key="4">
    <source>
        <dbReference type="ARBA" id="ARBA00022692"/>
    </source>
</evidence>
<evidence type="ECO:0000313" key="8">
    <source>
        <dbReference type="EMBL" id="MCF4142459.1"/>
    </source>
</evidence>
<keyword evidence="9" id="KW-1185">Reference proteome</keyword>
<dbReference type="Gene3D" id="1.10.1760.20">
    <property type="match status" value="1"/>
</dbReference>
<proteinExistence type="predicted"/>
<comment type="caution">
    <text evidence="8">The sequence shown here is derived from an EMBL/GenBank/DDBJ whole genome shotgun (WGS) entry which is preliminary data.</text>
</comment>
<dbReference type="RefSeq" id="WP_236099185.1">
    <property type="nucleotide sequence ID" value="NZ_JAKGUD010000005.1"/>
</dbReference>
<evidence type="ECO:0000256" key="2">
    <source>
        <dbReference type="ARBA" id="ARBA00022448"/>
    </source>
</evidence>
<keyword evidence="4 7" id="KW-0812">Transmembrane</keyword>
<organism evidence="8 9">
    <name type="scientific">Dethiosulfovibrio marinus</name>
    <dbReference type="NCBI Taxonomy" id="133532"/>
    <lineage>
        <taxon>Bacteria</taxon>
        <taxon>Thermotogati</taxon>
        <taxon>Synergistota</taxon>
        <taxon>Synergistia</taxon>
        <taxon>Synergistales</taxon>
        <taxon>Dethiosulfovibrionaceae</taxon>
        <taxon>Dethiosulfovibrio</taxon>
    </lineage>
</organism>
<feature type="transmembrane region" description="Helical" evidence="7">
    <location>
        <begin position="63"/>
        <end position="91"/>
    </location>
</feature>
<keyword evidence="3" id="KW-1003">Cell membrane</keyword>
<dbReference type="Proteomes" id="UP001200430">
    <property type="component" value="Unassembled WGS sequence"/>
</dbReference>
<evidence type="ECO:0000313" key="9">
    <source>
        <dbReference type="Proteomes" id="UP001200430"/>
    </source>
</evidence>
<evidence type="ECO:0000256" key="6">
    <source>
        <dbReference type="ARBA" id="ARBA00023136"/>
    </source>
</evidence>
<reference evidence="8 9" key="1">
    <citation type="submission" date="2022-01" db="EMBL/GenBank/DDBJ databases">
        <title>Dethiosulfovibrio faecalis sp. nov., a novel proteolytic, non-sulfur-reducing bacterium isolated from a marine aquaculture solid waste bioreactor.</title>
        <authorList>
            <person name="Grabowski S."/>
            <person name="Apolinario E."/>
            <person name="Schneider N."/>
            <person name="Marshall C.W."/>
            <person name="Sowers K.R."/>
        </authorList>
    </citation>
    <scope>NUCLEOTIDE SEQUENCE [LARGE SCALE GENOMIC DNA]</scope>
    <source>
        <strain evidence="8 9">DSM 12537</strain>
    </source>
</reference>
<dbReference type="PANTHER" id="PTHR34229:SF1">
    <property type="entry name" value="METAL TRANSPORT PROTEIN HI_1621-RELATED"/>
    <property type="match status" value="1"/>
</dbReference>
<feature type="transmembrane region" description="Helical" evidence="7">
    <location>
        <begin position="166"/>
        <end position="190"/>
    </location>
</feature>
<dbReference type="InterPro" id="IPR002751">
    <property type="entry name" value="CbiM/NikMN"/>
</dbReference>
<keyword evidence="5 7" id="KW-1133">Transmembrane helix</keyword>
<feature type="transmembrane region" description="Helical" evidence="7">
    <location>
        <begin position="37"/>
        <end position="56"/>
    </location>
</feature>
<evidence type="ECO:0000256" key="7">
    <source>
        <dbReference type="SAM" id="Phobius"/>
    </source>
</evidence>
<dbReference type="Pfam" id="PF01891">
    <property type="entry name" value="CbiM"/>
    <property type="match status" value="1"/>
</dbReference>
<accession>A0ABS9EMP9</accession>
<evidence type="ECO:0000256" key="5">
    <source>
        <dbReference type="ARBA" id="ARBA00022989"/>
    </source>
</evidence>